<dbReference type="UniPathway" id="UPA00262">
    <property type="reaction ID" value="UER00222"/>
</dbReference>
<evidence type="ECO:0000256" key="2">
    <source>
        <dbReference type="ARBA" id="ARBA00012400"/>
    </source>
</evidence>
<dbReference type="Gene3D" id="3.40.50.720">
    <property type="entry name" value="NAD(P)-binding Rossmann-like Domain"/>
    <property type="match status" value="1"/>
</dbReference>
<dbReference type="PANTHER" id="PTHR35330">
    <property type="entry name" value="SIROHEME BIOSYNTHESIS PROTEIN MET8"/>
    <property type="match status" value="1"/>
</dbReference>
<evidence type="ECO:0000256" key="1">
    <source>
        <dbReference type="ARBA" id="ARBA00005010"/>
    </source>
</evidence>
<dbReference type="RefSeq" id="WP_067617542.1">
    <property type="nucleotide sequence ID" value="NZ_MAGO01000005.1"/>
</dbReference>
<dbReference type="NCBIfam" id="TIGR01470">
    <property type="entry name" value="cysG_Nterm"/>
    <property type="match status" value="1"/>
</dbReference>
<sequence length="220" mass="24726">MEYYPAFLDIEGKLVVVIGGGRVAFRKVKSLLEAGAKCRVVSPVLHEGLVEFRDNGDIEYINDVFKEEYLDGAWLIVAATNDPETQDRVFNAAQRNRIFCNVVDVPSRCSFIVPSVVKRGALKIAISTSGLGPGLSKNIRKELEKQFPESISQYIECVGKLRRLIINNLKNDDEKKRALKILFDLKSAQCFIDGDKQGIRQWAKKIGGEEALKIVRNYYG</sequence>
<keyword evidence="9" id="KW-1185">Reference proteome</keyword>
<evidence type="ECO:0000313" key="9">
    <source>
        <dbReference type="Proteomes" id="UP000093080"/>
    </source>
</evidence>
<proteinExistence type="predicted"/>
<keyword evidence="3" id="KW-0560">Oxidoreductase</keyword>
<dbReference type="SUPFAM" id="SSF75615">
    <property type="entry name" value="Siroheme synthase middle domains-like"/>
    <property type="match status" value="1"/>
</dbReference>
<evidence type="ECO:0000259" key="7">
    <source>
        <dbReference type="Pfam" id="PF14824"/>
    </source>
</evidence>
<dbReference type="AlphaFoldDB" id="A0A1B9F6D7"/>
<keyword evidence="4" id="KW-0520">NAD</keyword>
<dbReference type="Pfam" id="PF13241">
    <property type="entry name" value="NAD_binding_7"/>
    <property type="match status" value="1"/>
</dbReference>
<dbReference type="PANTHER" id="PTHR35330:SF1">
    <property type="entry name" value="SIROHEME BIOSYNTHESIS PROTEIN MET8"/>
    <property type="match status" value="1"/>
</dbReference>
<evidence type="ECO:0000256" key="3">
    <source>
        <dbReference type="ARBA" id="ARBA00023002"/>
    </source>
</evidence>
<protein>
    <recommendedName>
        <fullName evidence="2">precorrin-2 dehydrogenase</fullName>
        <ecNumber evidence="2">1.3.1.76</ecNumber>
    </recommendedName>
</protein>
<dbReference type="InterPro" id="IPR006367">
    <property type="entry name" value="Sirohaem_synthase_N"/>
</dbReference>
<name>A0A1B9F6D7_9BACT</name>
<dbReference type="InterPro" id="IPR028281">
    <property type="entry name" value="Sirohaem_synthase_central"/>
</dbReference>
<accession>A0A1B9F6D7</accession>
<dbReference type="InterPro" id="IPR028161">
    <property type="entry name" value="Met8-like"/>
</dbReference>
<dbReference type="InterPro" id="IPR042518">
    <property type="entry name" value="SirC_C"/>
</dbReference>
<evidence type="ECO:0000256" key="4">
    <source>
        <dbReference type="ARBA" id="ARBA00023027"/>
    </source>
</evidence>
<dbReference type="GO" id="GO:0019354">
    <property type="term" value="P:siroheme biosynthetic process"/>
    <property type="evidence" value="ECO:0007669"/>
    <property type="project" value="UniProtKB-UniPathway"/>
</dbReference>
<organism evidence="8 9">
    <name type="scientific">Dissulfuribacter thermophilus</name>
    <dbReference type="NCBI Taxonomy" id="1156395"/>
    <lineage>
        <taxon>Bacteria</taxon>
        <taxon>Pseudomonadati</taxon>
        <taxon>Thermodesulfobacteriota</taxon>
        <taxon>Dissulfuribacteria</taxon>
        <taxon>Dissulfuribacterales</taxon>
        <taxon>Dissulfuribacteraceae</taxon>
        <taxon>Dissulfuribacter</taxon>
    </lineage>
</organism>
<dbReference type="STRING" id="1156395.DBT_1190"/>
<dbReference type="EC" id="1.3.1.76" evidence="2"/>
<comment type="pathway">
    <text evidence="1">Porphyrin-containing compound metabolism; siroheme biosynthesis; sirohydrochlorin from precorrin-2: step 1/1.</text>
</comment>
<comment type="caution">
    <text evidence="8">The sequence shown here is derived from an EMBL/GenBank/DDBJ whole genome shotgun (WGS) entry which is preliminary data.</text>
</comment>
<dbReference type="InterPro" id="IPR036291">
    <property type="entry name" value="NAD(P)-bd_dom_sf"/>
</dbReference>
<evidence type="ECO:0000256" key="6">
    <source>
        <dbReference type="ARBA" id="ARBA00047561"/>
    </source>
</evidence>
<gene>
    <name evidence="8" type="ORF">DBT_1190</name>
</gene>
<dbReference type="GO" id="GO:0004325">
    <property type="term" value="F:ferrochelatase activity"/>
    <property type="evidence" value="ECO:0007669"/>
    <property type="project" value="InterPro"/>
</dbReference>
<comment type="catalytic activity">
    <reaction evidence="6">
        <text>precorrin-2 + NAD(+) = sirohydrochlorin + NADH + 2 H(+)</text>
        <dbReference type="Rhea" id="RHEA:15613"/>
        <dbReference type="ChEBI" id="CHEBI:15378"/>
        <dbReference type="ChEBI" id="CHEBI:57540"/>
        <dbReference type="ChEBI" id="CHEBI:57945"/>
        <dbReference type="ChEBI" id="CHEBI:58351"/>
        <dbReference type="ChEBI" id="CHEBI:58827"/>
        <dbReference type="EC" id="1.3.1.76"/>
    </reaction>
</comment>
<dbReference type="OrthoDB" id="9815856at2"/>
<dbReference type="GO" id="GO:0043115">
    <property type="term" value="F:precorrin-2 dehydrogenase activity"/>
    <property type="evidence" value="ECO:0007669"/>
    <property type="project" value="UniProtKB-EC"/>
</dbReference>
<dbReference type="SUPFAM" id="SSF51735">
    <property type="entry name" value="NAD(P)-binding Rossmann-fold domains"/>
    <property type="match status" value="1"/>
</dbReference>
<dbReference type="Gene3D" id="1.10.8.610">
    <property type="entry name" value="SirC, precorrin-2 dehydrogenase, C-terminal helical domain-like"/>
    <property type="match status" value="1"/>
</dbReference>
<feature type="domain" description="Siroheme synthase central" evidence="7">
    <location>
        <begin position="119"/>
        <end position="146"/>
    </location>
</feature>
<evidence type="ECO:0000313" key="8">
    <source>
        <dbReference type="EMBL" id="OCC15443.1"/>
    </source>
</evidence>
<dbReference type="Proteomes" id="UP000093080">
    <property type="component" value="Unassembled WGS sequence"/>
</dbReference>
<evidence type="ECO:0000256" key="5">
    <source>
        <dbReference type="ARBA" id="ARBA00023244"/>
    </source>
</evidence>
<keyword evidence="5" id="KW-0627">Porphyrin biosynthesis</keyword>
<reference evidence="8 9" key="1">
    <citation type="submission" date="2016-06" db="EMBL/GenBank/DDBJ databases">
        <title>Respiratory ammonification of nitrate coupled to the oxidation of elemental sulfur in deep-sea autotrophic thermophilic bacteria.</title>
        <authorList>
            <person name="Slobodkina G.B."/>
            <person name="Mardanov A.V."/>
            <person name="Ravin N.V."/>
            <person name="Frolova A.A."/>
            <person name="Viryasiv M.B."/>
            <person name="Chernyh N.A."/>
            <person name="Bonch-Osmolovskaya E.A."/>
            <person name="Slobodkin A.I."/>
        </authorList>
    </citation>
    <scope>NUCLEOTIDE SEQUENCE [LARGE SCALE GENOMIC DNA]</scope>
    <source>
        <strain evidence="8 9">S69</strain>
    </source>
</reference>
<dbReference type="Pfam" id="PF14824">
    <property type="entry name" value="Sirohm_synth_M"/>
    <property type="match status" value="1"/>
</dbReference>
<dbReference type="EMBL" id="MAGO01000005">
    <property type="protein sequence ID" value="OCC15443.1"/>
    <property type="molecule type" value="Genomic_DNA"/>
</dbReference>